<evidence type="ECO:0000256" key="9">
    <source>
        <dbReference type="ARBA" id="ARBA00023014"/>
    </source>
</evidence>
<keyword evidence="10 11" id="KW-0472">Membrane</keyword>
<keyword evidence="3" id="KW-0001">2Fe-2S</keyword>
<dbReference type="PANTHER" id="PTHR21266:SF32">
    <property type="entry name" value="CHOLESTEROL 7-DESATURASE NVD"/>
    <property type="match status" value="1"/>
</dbReference>
<name>B2IZD0_NOSP7</name>
<keyword evidence="6 11" id="KW-1133">Transmembrane helix</keyword>
<keyword evidence="14" id="KW-1185">Reference proteome</keyword>
<feature type="transmembrane region" description="Helical" evidence="11">
    <location>
        <begin position="408"/>
        <end position="429"/>
    </location>
</feature>
<dbReference type="EMBL" id="CP001037">
    <property type="protein sequence ID" value="ACC84772.1"/>
    <property type="molecule type" value="Genomic_DNA"/>
</dbReference>
<dbReference type="Gene3D" id="2.102.10.10">
    <property type="entry name" value="Rieske [2Fe-2S] iron-sulphur domain"/>
    <property type="match status" value="1"/>
</dbReference>
<feature type="domain" description="Rieske" evidence="12">
    <location>
        <begin position="41"/>
        <end position="150"/>
    </location>
</feature>
<dbReference type="Pfam" id="PF00355">
    <property type="entry name" value="Rieske"/>
    <property type="match status" value="1"/>
</dbReference>
<evidence type="ECO:0000256" key="10">
    <source>
        <dbReference type="ARBA" id="ARBA00023136"/>
    </source>
</evidence>
<evidence type="ECO:0000256" key="7">
    <source>
        <dbReference type="ARBA" id="ARBA00023002"/>
    </source>
</evidence>
<dbReference type="InterPro" id="IPR050584">
    <property type="entry name" value="Cholesterol_7-desaturase"/>
</dbReference>
<evidence type="ECO:0000256" key="3">
    <source>
        <dbReference type="ARBA" id="ARBA00022714"/>
    </source>
</evidence>
<dbReference type="GO" id="GO:0051537">
    <property type="term" value="F:2 iron, 2 sulfur cluster binding"/>
    <property type="evidence" value="ECO:0007669"/>
    <property type="project" value="UniProtKB-KW"/>
</dbReference>
<dbReference type="Proteomes" id="UP000001191">
    <property type="component" value="Chromosome"/>
</dbReference>
<dbReference type="SUPFAM" id="SSF55961">
    <property type="entry name" value="Bet v1-like"/>
    <property type="match status" value="1"/>
</dbReference>
<organism evidence="13 14">
    <name type="scientific">Nostoc punctiforme (strain ATCC 29133 / PCC 73102)</name>
    <dbReference type="NCBI Taxonomy" id="63737"/>
    <lineage>
        <taxon>Bacteria</taxon>
        <taxon>Bacillati</taxon>
        <taxon>Cyanobacteriota</taxon>
        <taxon>Cyanophyceae</taxon>
        <taxon>Nostocales</taxon>
        <taxon>Nostocaceae</taxon>
        <taxon>Nostoc</taxon>
    </lineage>
</organism>
<feature type="transmembrane region" description="Helical" evidence="11">
    <location>
        <begin position="435"/>
        <end position="455"/>
    </location>
</feature>
<evidence type="ECO:0000256" key="11">
    <source>
        <dbReference type="SAM" id="Phobius"/>
    </source>
</evidence>
<dbReference type="PROSITE" id="PS51296">
    <property type="entry name" value="RIESKE"/>
    <property type="match status" value="1"/>
</dbReference>
<dbReference type="GO" id="GO:0016705">
    <property type="term" value="F:oxidoreductase activity, acting on paired donors, with incorporation or reduction of molecular oxygen"/>
    <property type="evidence" value="ECO:0007669"/>
    <property type="project" value="UniProtKB-ARBA"/>
</dbReference>
<reference evidence="14" key="1">
    <citation type="submission" date="2008-04" db="EMBL/GenBank/DDBJ databases">
        <title>Complete sequence of chromosome of Nostoc punctiforme ATCC 29133.</title>
        <authorList>
            <consortium name="US DOE Joint Genome Institute"/>
            <person name="Copeland A."/>
            <person name="Lucas S."/>
            <person name="Lapidus A."/>
            <person name="Glavina del Rio T."/>
            <person name="Dalin E."/>
            <person name="Tice H."/>
            <person name="Pitluck S."/>
            <person name="Chain P."/>
            <person name="Malfatti S."/>
            <person name="Shin M."/>
            <person name="Vergez L."/>
            <person name="Schmutz J."/>
            <person name="Larimer F."/>
            <person name="Land M."/>
            <person name="Hauser L."/>
            <person name="Kyrpides N."/>
            <person name="Kim E."/>
            <person name="Meeks J.C."/>
            <person name="Elhai J."/>
            <person name="Campbell E.L."/>
            <person name="Thiel T."/>
            <person name="Longmire J."/>
            <person name="Potts M."/>
            <person name="Atlas R."/>
        </authorList>
    </citation>
    <scope>NUCLEOTIDE SEQUENCE [LARGE SCALE GENOMIC DNA]</scope>
    <source>
        <strain evidence="14">ATCC 29133 / PCC 73102</strain>
    </source>
</reference>
<dbReference type="GO" id="GO:0046872">
    <property type="term" value="F:metal ion binding"/>
    <property type="evidence" value="ECO:0007669"/>
    <property type="project" value="UniProtKB-KW"/>
</dbReference>
<accession>B2IZD0</accession>
<evidence type="ECO:0000313" key="13">
    <source>
        <dbReference type="EMBL" id="ACC84772.1"/>
    </source>
</evidence>
<evidence type="ECO:0000256" key="1">
    <source>
        <dbReference type="ARBA" id="ARBA00004370"/>
    </source>
</evidence>
<evidence type="ECO:0000256" key="4">
    <source>
        <dbReference type="ARBA" id="ARBA00022723"/>
    </source>
</evidence>
<dbReference type="PANTHER" id="PTHR21266">
    <property type="entry name" value="IRON-SULFUR DOMAIN CONTAINING PROTEIN"/>
    <property type="match status" value="1"/>
</dbReference>
<keyword evidence="4" id="KW-0479">Metal-binding</keyword>
<dbReference type="InterPro" id="IPR017941">
    <property type="entry name" value="Rieske_2Fe-2S"/>
</dbReference>
<evidence type="ECO:0000256" key="2">
    <source>
        <dbReference type="ARBA" id="ARBA00022692"/>
    </source>
</evidence>
<dbReference type="HOGENOM" id="CLU_003927_1_1_3"/>
<evidence type="ECO:0000313" key="14">
    <source>
        <dbReference type="Proteomes" id="UP000001191"/>
    </source>
</evidence>
<evidence type="ECO:0000256" key="8">
    <source>
        <dbReference type="ARBA" id="ARBA00023004"/>
    </source>
</evidence>
<dbReference type="InterPro" id="IPR013626">
    <property type="entry name" value="PaO"/>
</dbReference>
<protein>
    <submittedName>
        <fullName evidence="13">Pheophorbide a oxygenase</fullName>
    </submittedName>
</protein>
<dbReference type="KEGG" id="npu:Npun_R6510"/>
<proteinExistence type="predicted"/>
<dbReference type="AlphaFoldDB" id="B2IZD0"/>
<dbReference type="GO" id="GO:0010277">
    <property type="term" value="F:chlorophyllide a oxygenase activity"/>
    <property type="evidence" value="ECO:0007669"/>
    <property type="project" value="InterPro"/>
</dbReference>
<keyword evidence="8" id="KW-0408">Iron</keyword>
<dbReference type="RefSeq" id="WP_012412708.1">
    <property type="nucleotide sequence ID" value="NC_010628.1"/>
</dbReference>
<dbReference type="OrthoDB" id="477744at2"/>
<keyword evidence="2 11" id="KW-0812">Transmembrane</keyword>
<keyword evidence="7" id="KW-0560">Oxidoreductase</keyword>
<evidence type="ECO:0000259" key="12">
    <source>
        <dbReference type="PROSITE" id="PS51296"/>
    </source>
</evidence>
<reference evidence="13 14" key="2">
    <citation type="journal article" date="2013" name="Plant Physiol.">
        <title>A Nostoc punctiforme Sugar Transporter Necessary to Establish a Cyanobacterium-Plant Symbiosis.</title>
        <authorList>
            <person name="Ekman M."/>
            <person name="Picossi S."/>
            <person name="Campbell E.L."/>
            <person name="Meeks J.C."/>
            <person name="Flores E."/>
        </authorList>
    </citation>
    <scope>NUCLEOTIDE SEQUENCE [LARGE SCALE GENOMIC DNA]</scope>
    <source>
        <strain evidence="14">ATCC 29133 / PCC 73102</strain>
    </source>
</reference>
<dbReference type="Pfam" id="PF08417">
    <property type="entry name" value="PaO"/>
    <property type="match status" value="1"/>
</dbReference>
<dbReference type="PhylomeDB" id="B2IZD0"/>
<evidence type="ECO:0000256" key="6">
    <source>
        <dbReference type="ARBA" id="ARBA00022989"/>
    </source>
</evidence>
<dbReference type="InterPro" id="IPR036922">
    <property type="entry name" value="Rieske_2Fe-2S_sf"/>
</dbReference>
<dbReference type="GO" id="GO:0016020">
    <property type="term" value="C:membrane"/>
    <property type="evidence" value="ECO:0007669"/>
    <property type="project" value="UniProtKB-SubCell"/>
</dbReference>
<comment type="subcellular location">
    <subcellularLocation>
        <location evidence="1">Membrane</location>
    </subcellularLocation>
</comment>
<keyword evidence="5" id="KW-0809">Transit peptide</keyword>
<dbReference type="CDD" id="cd03480">
    <property type="entry name" value="Rieske_RO_Alpha_PaO"/>
    <property type="match status" value="1"/>
</dbReference>
<evidence type="ECO:0000256" key="5">
    <source>
        <dbReference type="ARBA" id="ARBA00022946"/>
    </source>
</evidence>
<keyword evidence="9" id="KW-0411">Iron-sulfur</keyword>
<sequence length="482" mass="55092">MSNSVLPQEGSQQQVTSQTKVLQEFPAGGLDPDSFDCQEVWYPVCYIEDLNKSQPTPFTLLEQNIVLWWDKNEQTWRAFIDQCPHRLAPLSEGRINHEGWLECPYHGWAFSGTGKCEFIPQQIQRTKAEVSQRACVATLATAVYQGMLFVYPGRAENAAKTKVPIVEPLEQDPDGWICLNTFRDVPYDALTLMENVLDTSHIPYTHHRTVGNRANVSPIDLEIIESGKWGFKGTWAEGPRKGTLGRQDTTFIAPGLMWHDLTSKQYGRTLTVVYATPIRKGECRLFARFPFKFSSNLPGLFLKLTPRWYSHIGQNRVLEDDQIFLHYQERYLEKLGGSANFTKAFYLPTKADLFVFQLRSWVRQYKAEPFKVECLPPPLSKEVLLDRYHSHTKKCASCRPALNQIQRLRAVVAVTTALIWGVLPFLMLIQNQISIITVIVSSLVMIVGVLIWLGLGKLEQQFYQGGEIPPRNLPEKNQQNFR</sequence>
<gene>
    <name evidence="13" type="ordered locus">Npun_R6510</name>
</gene>
<dbReference type="GO" id="GO:0005737">
    <property type="term" value="C:cytoplasm"/>
    <property type="evidence" value="ECO:0007669"/>
    <property type="project" value="TreeGrafter"/>
</dbReference>
<dbReference type="Gene3D" id="3.90.380.10">
    <property type="entry name" value="Naphthalene 1,2-dioxygenase Alpha Subunit, Chain A, domain 1"/>
    <property type="match status" value="1"/>
</dbReference>
<dbReference type="EnsemblBacteria" id="ACC84772">
    <property type="protein sequence ID" value="ACC84772"/>
    <property type="gene ID" value="Npun_R6510"/>
</dbReference>
<dbReference type="SUPFAM" id="SSF50022">
    <property type="entry name" value="ISP domain"/>
    <property type="match status" value="1"/>
</dbReference>
<dbReference type="STRING" id="63737.Npun_R6510"/>
<dbReference type="eggNOG" id="COG4638">
    <property type="taxonomic scope" value="Bacteria"/>
</dbReference>